<feature type="compositionally biased region" description="Acidic residues" evidence="5">
    <location>
        <begin position="402"/>
        <end position="423"/>
    </location>
</feature>
<dbReference type="PANTHER" id="PTHR30053:SF14">
    <property type="entry name" value="TRANSLATION ELONGATION FACTOR KOW-LIKE DOMAIN-CONTAINING PROTEIN"/>
    <property type="match status" value="1"/>
</dbReference>
<sequence length="462" mass="52834">MAEAFWYAMVYHLIHQNKMSAYKKNVLRLIRTRCLQSNSIWSGGRQMGTVVKNWGRLKRNNRSNVCLLFGEGVEVQSPNLLIEAVACTASPNIPTTAPDIGSKIRSMRLLLAKRLSASLLSAAALIPSNSSVSTASICHTRRHQPSVHRLFGELLSSPWSATQLRYARFSGADVYVLMFVSLTAWNAYCGKTWKRYYQKRSDFFPASVVELRDVDSGSKTNERLRTDESVERVFVQEKSLTYLYTDDETGNVVLMDPKTYGQLDVPSHLFGESLAYLQGPTHRPAQIQQINRKAVVNTSNNRGMGDRAGVGRGGGNRFKEWKIHSHQEYLVRNVVIEQSWGGPKVTKDGEQLGKETKITLFLKEELLEYLEERKTKDLVKKHSEFISYPIYLWTGRTTEKEFSDEEDDEIEKEEEGDIEEVDEEKEKDKGEKKKIKEVAQEWQIINKQKPIGLRDYLHGWSN</sequence>
<dbReference type="SUPFAM" id="SSF55874">
    <property type="entry name" value="ATPase domain of HSP90 chaperone/DNA topoisomerase II/histidine kinase"/>
    <property type="match status" value="1"/>
</dbReference>
<reference evidence="7 8" key="1">
    <citation type="journal article" date="2015" name="Proc. Natl. Acad. Sci. U.S.A.">
        <title>The resurrection genome of Boea hygrometrica: A blueprint for survival of dehydration.</title>
        <authorList>
            <person name="Xiao L."/>
            <person name="Yang G."/>
            <person name="Zhang L."/>
            <person name="Yang X."/>
            <person name="Zhao S."/>
            <person name="Ji Z."/>
            <person name="Zhou Q."/>
            <person name="Hu M."/>
            <person name="Wang Y."/>
            <person name="Chen M."/>
            <person name="Xu Y."/>
            <person name="Jin H."/>
            <person name="Xiao X."/>
            <person name="Hu G."/>
            <person name="Bao F."/>
            <person name="Hu Y."/>
            <person name="Wan P."/>
            <person name="Li L."/>
            <person name="Deng X."/>
            <person name="Kuang T."/>
            <person name="Xiang C."/>
            <person name="Zhu J.K."/>
            <person name="Oliver M.J."/>
            <person name="He Y."/>
        </authorList>
    </citation>
    <scope>NUCLEOTIDE SEQUENCE [LARGE SCALE GENOMIC DNA]</scope>
    <source>
        <strain evidence="8">cv. XS01</strain>
    </source>
</reference>
<feature type="region of interest" description="Disordered" evidence="5">
    <location>
        <begin position="401"/>
        <end position="433"/>
    </location>
</feature>
<dbReference type="Gene3D" id="3.30.565.10">
    <property type="entry name" value="Histidine kinase-like ATPase, C-terminal domain"/>
    <property type="match status" value="1"/>
</dbReference>
<dbReference type="EMBL" id="KV020184">
    <property type="protein sequence ID" value="KZV14815.1"/>
    <property type="molecule type" value="Genomic_DNA"/>
</dbReference>
<keyword evidence="2" id="KW-0547">Nucleotide-binding</keyword>
<keyword evidence="4" id="KW-0143">Chaperone</keyword>
<dbReference type="GO" id="GO:0016887">
    <property type="term" value="F:ATP hydrolysis activity"/>
    <property type="evidence" value="ECO:0007669"/>
    <property type="project" value="InterPro"/>
</dbReference>
<dbReference type="AlphaFoldDB" id="A0A2Z7A786"/>
<dbReference type="PRINTS" id="PR00775">
    <property type="entry name" value="HEATSHOCK90"/>
</dbReference>
<organism evidence="7 8">
    <name type="scientific">Dorcoceras hygrometricum</name>
    <dbReference type="NCBI Taxonomy" id="472368"/>
    <lineage>
        <taxon>Eukaryota</taxon>
        <taxon>Viridiplantae</taxon>
        <taxon>Streptophyta</taxon>
        <taxon>Embryophyta</taxon>
        <taxon>Tracheophyta</taxon>
        <taxon>Spermatophyta</taxon>
        <taxon>Magnoliopsida</taxon>
        <taxon>eudicotyledons</taxon>
        <taxon>Gunneridae</taxon>
        <taxon>Pentapetalae</taxon>
        <taxon>asterids</taxon>
        <taxon>lamiids</taxon>
        <taxon>Lamiales</taxon>
        <taxon>Gesneriaceae</taxon>
        <taxon>Didymocarpoideae</taxon>
        <taxon>Trichosporeae</taxon>
        <taxon>Loxocarpinae</taxon>
        <taxon>Dorcoceras</taxon>
    </lineage>
</organism>
<dbReference type="GO" id="GO:0140662">
    <property type="term" value="F:ATP-dependent protein folding chaperone"/>
    <property type="evidence" value="ECO:0007669"/>
    <property type="project" value="InterPro"/>
</dbReference>
<feature type="compositionally biased region" description="Basic and acidic residues" evidence="5">
    <location>
        <begin position="424"/>
        <end position="433"/>
    </location>
</feature>
<name>A0A2Z7A786_9LAMI</name>
<evidence type="ECO:0000256" key="5">
    <source>
        <dbReference type="SAM" id="MobiDB-lite"/>
    </source>
</evidence>
<evidence type="ECO:0000259" key="6">
    <source>
        <dbReference type="SMART" id="SM01185"/>
    </source>
</evidence>
<evidence type="ECO:0000256" key="1">
    <source>
        <dbReference type="ARBA" id="ARBA00008239"/>
    </source>
</evidence>
<dbReference type="InterPro" id="IPR020575">
    <property type="entry name" value="Hsp90_N"/>
</dbReference>
<dbReference type="InterPro" id="IPR012340">
    <property type="entry name" value="NA-bd_OB-fold"/>
</dbReference>
<dbReference type="InterPro" id="IPR001059">
    <property type="entry name" value="Transl_elong_P/YeiP_cen"/>
</dbReference>
<comment type="similarity">
    <text evidence="1">Belongs to the heat shock protein 90 family.</text>
</comment>
<dbReference type="InterPro" id="IPR020599">
    <property type="entry name" value="Transl_elong_fac_P/YeiP"/>
</dbReference>
<dbReference type="InterPro" id="IPR036890">
    <property type="entry name" value="HATPase_C_sf"/>
</dbReference>
<keyword evidence="3" id="KW-0067">ATP-binding</keyword>
<keyword evidence="8" id="KW-1185">Reference proteome</keyword>
<dbReference type="Gene3D" id="2.40.50.140">
    <property type="entry name" value="Nucleic acid-binding proteins"/>
    <property type="match status" value="1"/>
</dbReference>
<protein>
    <recommendedName>
        <fullName evidence="6">Translation elongation factor P/YeiP central domain-containing protein</fullName>
    </recommendedName>
</protein>
<dbReference type="GO" id="GO:0003746">
    <property type="term" value="F:translation elongation factor activity"/>
    <property type="evidence" value="ECO:0007669"/>
    <property type="project" value="InterPro"/>
</dbReference>
<feature type="domain" description="Translation elongation factor P/YeiP central" evidence="6">
    <location>
        <begin position="237"/>
        <end position="295"/>
    </location>
</feature>
<evidence type="ECO:0000256" key="4">
    <source>
        <dbReference type="ARBA" id="ARBA00023186"/>
    </source>
</evidence>
<dbReference type="Proteomes" id="UP000250235">
    <property type="component" value="Unassembled WGS sequence"/>
</dbReference>
<dbReference type="Pfam" id="PF00183">
    <property type="entry name" value="HSP90"/>
    <property type="match status" value="1"/>
</dbReference>
<dbReference type="GO" id="GO:0005524">
    <property type="term" value="F:ATP binding"/>
    <property type="evidence" value="ECO:0007669"/>
    <property type="project" value="UniProtKB-KW"/>
</dbReference>
<dbReference type="GO" id="GO:0051082">
    <property type="term" value="F:unfolded protein binding"/>
    <property type="evidence" value="ECO:0007669"/>
    <property type="project" value="InterPro"/>
</dbReference>
<dbReference type="PANTHER" id="PTHR30053">
    <property type="entry name" value="ELONGATION FACTOR P"/>
    <property type="match status" value="1"/>
</dbReference>
<evidence type="ECO:0000313" key="8">
    <source>
        <dbReference type="Proteomes" id="UP000250235"/>
    </source>
</evidence>
<dbReference type="Pfam" id="PF01132">
    <property type="entry name" value="EFP"/>
    <property type="match status" value="1"/>
</dbReference>
<dbReference type="OrthoDB" id="10259892at2759"/>
<evidence type="ECO:0000313" key="7">
    <source>
        <dbReference type="EMBL" id="KZV14815.1"/>
    </source>
</evidence>
<proteinExistence type="inferred from homology"/>
<accession>A0A2Z7A786</accession>
<dbReference type="InterPro" id="IPR001404">
    <property type="entry name" value="Hsp90_fam"/>
</dbReference>
<evidence type="ECO:0000256" key="3">
    <source>
        <dbReference type="ARBA" id="ARBA00022840"/>
    </source>
</evidence>
<dbReference type="SMART" id="SM01185">
    <property type="entry name" value="EFP"/>
    <property type="match status" value="1"/>
</dbReference>
<evidence type="ECO:0000256" key="2">
    <source>
        <dbReference type="ARBA" id="ARBA00022741"/>
    </source>
</evidence>
<gene>
    <name evidence="7" type="ORF">F511_40613</name>
</gene>
<dbReference type="GO" id="GO:0005737">
    <property type="term" value="C:cytoplasm"/>
    <property type="evidence" value="ECO:0007669"/>
    <property type="project" value="TreeGrafter"/>
</dbReference>